<evidence type="ECO:0000313" key="1">
    <source>
        <dbReference type="EMBL" id="KXT12824.1"/>
    </source>
</evidence>
<dbReference type="Proteomes" id="UP000073492">
    <property type="component" value="Unassembled WGS sequence"/>
</dbReference>
<sequence length="371" mass="41185">MSMFLPSLTVFDLLAKIRLRFLWTWNPSGGSPMIFAMCFSWSAGSPVGRWGKTSVASSLGDLKPCHALHSPDPALVLVDVLLSEGLAIKELLDVLVEDRRLLADPLVHQGLTYNVDYDILLELSTPVSSKLAHEIERFNIVTVYVKDRRIDEFGNVRTVGCRTGKTWISSETNLVVDDQMDRAASVVCRKCIEAHGLVYDTLGSESSVTVEKHSHGGSGMSLIVVVVEDGAGLAEHDRIFGFQVRWVGNQRELHTLTGRCWTFEVHTQMVLDISRSLISSICRTTEFGKDRLIRLADDIGKHIETTSVRHSNNNVLDTVVDRAIDESLHTGDERFTTFQTKPLVVGVLGGQETFKRRGPNEPVQDSTLLVD</sequence>
<name>A0A139IDP3_9PEZI</name>
<dbReference type="AntiFam" id="ANF00134">
    <property type="entry name" value="Shadow ORF (opposite odhA)"/>
</dbReference>
<dbReference type="AlphaFoldDB" id="A0A139IDP3"/>
<reference evidence="1 2" key="1">
    <citation type="submission" date="2015-07" db="EMBL/GenBank/DDBJ databases">
        <title>Comparative genomics of the Sigatoka disease complex on banana suggests a link between parallel evolutionary changes in Pseudocercospora fijiensis and Pseudocercospora eumusae and increased virulence on the banana host.</title>
        <authorList>
            <person name="Chang T.-C."/>
            <person name="Salvucci A."/>
            <person name="Crous P.W."/>
            <person name="Stergiopoulos I."/>
        </authorList>
    </citation>
    <scope>NUCLEOTIDE SEQUENCE [LARGE SCALE GENOMIC DNA]</scope>
    <source>
        <strain evidence="1 2">CBS 116634</strain>
    </source>
</reference>
<accession>A0A139IDP3</accession>
<comment type="caution">
    <text evidence="1">The sequence shown here is derived from an EMBL/GenBank/DDBJ whole genome shotgun (WGS) entry which is preliminary data.</text>
</comment>
<dbReference type="OrthoDB" id="2017974at2759"/>
<gene>
    <name evidence="1" type="ORF">AC579_7602</name>
</gene>
<proteinExistence type="predicted"/>
<evidence type="ECO:0000313" key="2">
    <source>
        <dbReference type="Proteomes" id="UP000073492"/>
    </source>
</evidence>
<dbReference type="EMBL" id="LFZO01000138">
    <property type="protein sequence ID" value="KXT12824.1"/>
    <property type="molecule type" value="Genomic_DNA"/>
</dbReference>
<protein>
    <submittedName>
        <fullName evidence="1">Uncharacterized protein</fullName>
    </submittedName>
</protein>
<organism evidence="1 2">
    <name type="scientific">Pseudocercospora musae</name>
    <dbReference type="NCBI Taxonomy" id="113226"/>
    <lineage>
        <taxon>Eukaryota</taxon>
        <taxon>Fungi</taxon>
        <taxon>Dikarya</taxon>
        <taxon>Ascomycota</taxon>
        <taxon>Pezizomycotina</taxon>
        <taxon>Dothideomycetes</taxon>
        <taxon>Dothideomycetidae</taxon>
        <taxon>Mycosphaerellales</taxon>
        <taxon>Mycosphaerellaceae</taxon>
        <taxon>Pseudocercospora</taxon>
    </lineage>
</organism>
<keyword evidence="2" id="KW-1185">Reference proteome</keyword>